<evidence type="ECO:0000256" key="2">
    <source>
        <dbReference type="PROSITE-ProRule" id="PRU00335"/>
    </source>
</evidence>
<protein>
    <recommendedName>
        <fullName evidence="3">HTH tetR-type domain-containing protein</fullName>
    </recommendedName>
</protein>
<keyword evidence="5" id="KW-1185">Reference proteome</keyword>
<dbReference type="Gene3D" id="1.10.357.10">
    <property type="entry name" value="Tetracycline Repressor, domain 2"/>
    <property type="match status" value="1"/>
</dbReference>
<comment type="caution">
    <text evidence="4">The sequence shown here is derived from an EMBL/GenBank/DDBJ whole genome shotgun (WGS) entry which is preliminary data.</text>
</comment>
<dbReference type="Pfam" id="PF00440">
    <property type="entry name" value="TetR_N"/>
    <property type="match status" value="1"/>
</dbReference>
<evidence type="ECO:0000259" key="3">
    <source>
        <dbReference type="PROSITE" id="PS50977"/>
    </source>
</evidence>
<evidence type="ECO:0000313" key="4">
    <source>
        <dbReference type="EMBL" id="MEO1770041.1"/>
    </source>
</evidence>
<dbReference type="Proteomes" id="UP000664357">
    <property type="component" value="Unassembled WGS sequence"/>
</dbReference>
<name>A0ABV0EN47_9ENTE</name>
<gene>
    <name evidence="4" type="ORF">JZO67_001992</name>
</gene>
<reference evidence="4 5" key="2">
    <citation type="submission" date="2024-02" db="EMBL/GenBank/DDBJ databases">
        <title>The Genome Sequence of Enterococcus sp. DIV0159.</title>
        <authorList>
            <person name="Earl A."/>
            <person name="Manson A."/>
            <person name="Gilmore M."/>
            <person name="Sanders J."/>
            <person name="Shea T."/>
            <person name="Howe W."/>
            <person name="Livny J."/>
            <person name="Cuomo C."/>
            <person name="Neafsey D."/>
            <person name="Birren B."/>
        </authorList>
    </citation>
    <scope>NUCLEOTIDE SEQUENCE [LARGE SCALE GENOMIC DNA]</scope>
    <source>
        <strain evidence="4 5">665A</strain>
    </source>
</reference>
<dbReference type="Pfam" id="PF14278">
    <property type="entry name" value="TetR_C_8"/>
    <property type="match status" value="1"/>
</dbReference>
<dbReference type="PROSITE" id="PS50977">
    <property type="entry name" value="HTH_TETR_2"/>
    <property type="match status" value="1"/>
</dbReference>
<dbReference type="SUPFAM" id="SSF46689">
    <property type="entry name" value="Homeodomain-like"/>
    <property type="match status" value="1"/>
</dbReference>
<evidence type="ECO:0000256" key="1">
    <source>
        <dbReference type="ARBA" id="ARBA00023125"/>
    </source>
</evidence>
<dbReference type="EMBL" id="JAFREL020000001">
    <property type="protein sequence ID" value="MEO1770041.1"/>
    <property type="molecule type" value="Genomic_DNA"/>
</dbReference>
<evidence type="ECO:0000313" key="5">
    <source>
        <dbReference type="Proteomes" id="UP000664357"/>
    </source>
</evidence>
<dbReference type="RefSeq" id="WP_207705343.1">
    <property type="nucleotide sequence ID" value="NZ_JAFREL020000001.1"/>
</dbReference>
<dbReference type="InterPro" id="IPR001647">
    <property type="entry name" value="HTH_TetR"/>
</dbReference>
<dbReference type="PANTHER" id="PTHR43479:SF11">
    <property type="entry name" value="ACREF_ENVCD OPERON REPRESSOR-RELATED"/>
    <property type="match status" value="1"/>
</dbReference>
<accession>A0ABV0EN47</accession>
<proteinExistence type="predicted"/>
<organism evidence="4 5">
    <name type="scientific">Candidatus Enterococcus ferrettii</name>
    <dbReference type="NCBI Taxonomy" id="2815324"/>
    <lineage>
        <taxon>Bacteria</taxon>
        <taxon>Bacillati</taxon>
        <taxon>Bacillota</taxon>
        <taxon>Bacilli</taxon>
        <taxon>Lactobacillales</taxon>
        <taxon>Enterococcaceae</taxon>
        <taxon>Enterococcus</taxon>
    </lineage>
</organism>
<dbReference type="InterPro" id="IPR039532">
    <property type="entry name" value="TetR_C_Firmicutes"/>
</dbReference>
<reference evidence="4 5" key="1">
    <citation type="submission" date="2021-03" db="EMBL/GenBank/DDBJ databases">
        <authorList>
            <person name="Gilmore M.S."/>
            <person name="Schwartzman J."/>
            <person name="Van Tyne D."/>
            <person name="Martin M."/>
            <person name="Earl A.M."/>
            <person name="Manson A.L."/>
            <person name="Straub T."/>
            <person name="Salamzade R."/>
            <person name="Saavedra J."/>
            <person name="Lebreton F."/>
            <person name="Prichula J."/>
            <person name="Schaufler K."/>
            <person name="Gaca A."/>
            <person name="Sgardioli B."/>
            <person name="Wagenaar J."/>
            <person name="Strong T."/>
        </authorList>
    </citation>
    <scope>NUCLEOTIDE SEQUENCE [LARGE SCALE GENOMIC DNA]</scope>
    <source>
        <strain evidence="4 5">665A</strain>
    </source>
</reference>
<feature type="domain" description="HTH tetR-type" evidence="3">
    <location>
        <begin position="9"/>
        <end position="69"/>
    </location>
</feature>
<feature type="DNA-binding region" description="H-T-H motif" evidence="2">
    <location>
        <begin position="32"/>
        <end position="51"/>
    </location>
</feature>
<dbReference type="InterPro" id="IPR050624">
    <property type="entry name" value="HTH-type_Tx_Regulator"/>
</dbReference>
<dbReference type="InterPro" id="IPR009057">
    <property type="entry name" value="Homeodomain-like_sf"/>
</dbReference>
<keyword evidence="1 2" id="KW-0238">DNA-binding</keyword>
<sequence length="176" mass="20718">MTKINPSVTRSKQMITQALIDLMGEKSYTKITITEIVTTAQIARKTFYRNFTSKDEVLAEYIEVLFKQYQNQLSHSSVFTIHEAVLTYFTFWQKHRVFIQLLIQNNLAHLVLEAYEKYLPIIDKIHQHSDLAQSDYYDYSIAFSAGGFWWLLCTWIRKGAVESPKEMADYYVRMCC</sequence>
<dbReference type="PANTHER" id="PTHR43479">
    <property type="entry name" value="ACREF/ENVCD OPERON REPRESSOR-RELATED"/>
    <property type="match status" value="1"/>
</dbReference>